<evidence type="ECO:0000313" key="2">
    <source>
        <dbReference type="Proteomes" id="UP000183487"/>
    </source>
</evidence>
<name>A0A1H1JZ33_9BURK</name>
<reference evidence="2" key="1">
    <citation type="submission" date="2016-10" db="EMBL/GenBank/DDBJ databases">
        <authorList>
            <person name="Varghese N."/>
        </authorList>
    </citation>
    <scope>NUCLEOTIDE SEQUENCE [LARGE SCALE GENOMIC DNA]</scope>
    <source>
        <strain evidence="2">GAS106B</strain>
    </source>
</reference>
<proteinExistence type="predicted"/>
<sequence length="151" mass="16897">MVKPGLHTFELGVRPLTKGYRFVALGGNRYILEKGKILVSLRSDPNQTVVDELVPYDGQYISAEAAKEKAATQAQATKKAFTQKQAIDMPRIRKVGAEVCLNATTPQGDVREHGYVETVVDNKIEIRLDRGIQGDHEIWDFPDSWFLCGHN</sequence>
<gene>
    <name evidence="1" type="ORF">SAMN05443245_7563</name>
</gene>
<organism evidence="1 2">
    <name type="scientific">Paraburkholderia fungorum</name>
    <dbReference type="NCBI Taxonomy" id="134537"/>
    <lineage>
        <taxon>Bacteria</taxon>
        <taxon>Pseudomonadati</taxon>
        <taxon>Pseudomonadota</taxon>
        <taxon>Betaproteobacteria</taxon>
        <taxon>Burkholderiales</taxon>
        <taxon>Burkholderiaceae</taxon>
        <taxon>Paraburkholderia</taxon>
    </lineage>
</organism>
<dbReference type="Proteomes" id="UP000183487">
    <property type="component" value="Unassembled WGS sequence"/>
</dbReference>
<evidence type="ECO:0000313" key="1">
    <source>
        <dbReference type="EMBL" id="SDR55009.1"/>
    </source>
</evidence>
<dbReference type="EMBL" id="FNKP01000004">
    <property type="protein sequence ID" value="SDR55009.1"/>
    <property type="molecule type" value="Genomic_DNA"/>
</dbReference>
<protein>
    <submittedName>
        <fullName evidence="1">Uncharacterized protein</fullName>
    </submittedName>
</protein>
<dbReference type="AlphaFoldDB" id="A0A1H1JZ33"/>
<keyword evidence="2" id="KW-1185">Reference proteome</keyword>
<accession>A0A1H1JZ33</accession>